<evidence type="ECO:0000256" key="1">
    <source>
        <dbReference type="SAM" id="MobiDB-lite"/>
    </source>
</evidence>
<feature type="region of interest" description="Disordered" evidence="1">
    <location>
        <begin position="421"/>
        <end position="444"/>
    </location>
</feature>
<dbReference type="InterPro" id="IPR011050">
    <property type="entry name" value="Pectin_lyase_fold/virulence"/>
</dbReference>
<evidence type="ECO:0000313" key="4">
    <source>
        <dbReference type="Proteomes" id="UP001300502"/>
    </source>
</evidence>
<accession>A0AAV9IJ16</accession>
<keyword evidence="2" id="KW-0732">Signal</keyword>
<dbReference type="Proteomes" id="UP001300502">
    <property type="component" value="Unassembled WGS sequence"/>
</dbReference>
<comment type="caution">
    <text evidence="3">The sequence shown here is derived from an EMBL/GenBank/DDBJ whole genome shotgun (WGS) entry which is preliminary data.</text>
</comment>
<dbReference type="EMBL" id="JANCYU010000050">
    <property type="protein sequence ID" value="KAK4527299.1"/>
    <property type="molecule type" value="Genomic_DNA"/>
</dbReference>
<evidence type="ECO:0000313" key="3">
    <source>
        <dbReference type="EMBL" id="KAK4527299.1"/>
    </source>
</evidence>
<feature type="signal peptide" evidence="2">
    <location>
        <begin position="1"/>
        <end position="21"/>
    </location>
</feature>
<sequence length="444" mass="48631">MFSRDLLRVTVIFLLAAFAFASYGNEAKLRYLESRLADAFERKKFIITVSAEPDEGADFGPHTPNTTTSGIQEALDYAATFLTDINLNPTSRKSLESNAPVVFLGPGQFKINSTIYLPEWGGFTLRGSGPHSTILEDVSKDGITILKQKIPKNVSYYWGQLNEILTDFAVVGNIYGTSVAGIDLSMPENIPHNVVSRIAFYRNFSDFHLCMDGNEDSLLDTIFVDGYSDHGKKHAVIGFSTGGGATFIRGLYFSNPIGGARIHARSINLYITDGVIGAISNTPITKGQFEFDPPASVILIKNCWFNIDESMGDYVFDLNYPTNYSIIELDGVDFYNSPAGHHYFYVGKNVNIERLQLQNVVVGYGKGKMLENKGKIGTVKVGYVFADAKLEAPFLTWTPSILENYYVAVPGLYPVTVVPPPPPSPPVAPPSPPPAGPAAPQPWM</sequence>
<feature type="chain" id="PRO_5043754169" evidence="2">
    <location>
        <begin position="22"/>
        <end position="444"/>
    </location>
</feature>
<dbReference type="SUPFAM" id="SSF51126">
    <property type="entry name" value="Pectin lyase-like"/>
    <property type="match status" value="1"/>
</dbReference>
<evidence type="ECO:0000256" key="2">
    <source>
        <dbReference type="SAM" id="SignalP"/>
    </source>
</evidence>
<reference evidence="3 4" key="1">
    <citation type="submission" date="2022-07" db="EMBL/GenBank/DDBJ databases">
        <title>Genome-wide signatures of adaptation to extreme environments.</title>
        <authorList>
            <person name="Cho C.H."/>
            <person name="Yoon H.S."/>
        </authorList>
    </citation>
    <scope>NUCLEOTIDE SEQUENCE [LARGE SCALE GENOMIC DNA]</scope>
    <source>
        <strain evidence="3 4">108.79 E11</strain>
    </source>
</reference>
<protein>
    <submittedName>
        <fullName evidence="3">Uncharacterized protein</fullName>
    </submittedName>
</protein>
<organism evidence="3 4">
    <name type="scientific">Galdieria yellowstonensis</name>
    <dbReference type="NCBI Taxonomy" id="3028027"/>
    <lineage>
        <taxon>Eukaryota</taxon>
        <taxon>Rhodophyta</taxon>
        <taxon>Bangiophyceae</taxon>
        <taxon>Galdieriales</taxon>
        <taxon>Galdieriaceae</taxon>
        <taxon>Galdieria</taxon>
    </lineage>
</organism>
<gene>
    <name evidence="3" type="ORF">GAYE_SCF38G5221</name>
</gene>
<keyword evidence="4" id="KW-1185">Reference proteome</keyword>
<proteinExistence type="predicted"/>
<name>A0AAV9IJ16_9RHOD</name>
<dbReference type="AlphaFoldDB" id="A0AAV9IJ16"/>